<feature type="transmembrane region" description="Helical" evidence="6">
    <location>
        <begin position="362"/>
        <end position="385"/>
    </location>
</feature>
<evidence type="ECO:0000259" key="8">
    <source>
        <dbReference type="Pfam" id="PF13886"/>
    </source>
</evidence>
<evidence type="ECO:0000256" key="2">
    <source>
        <dbReference type="ARBA" id="ARBA00022692"/>
    </source>
</evidence>
<dbReference type="OMA" id="VCTWYLQ"/>
<feature type="signal peptide" evidence="7">
    <location>
        <begin position="1"/>
        <end position="18"/>
    </location>
</feature>
<sequence length="561" mass="62319">MFLNIILLFIYSLSGVCSSVIDIEPNQPILVNINQLNTSVIVRNLSVDISYVTCQVHSQTKDLTLSSSPTPGIGRSITGVDLGMVTVLEANQTEVTWYIMSNQSQDVQALVAVFPISGNAPLIGGCNLEFPLENDANLLVSYTTTKNVVEFQWANTPLGPRSTPRQIIPTCEDQVYQDLLEYSIHVRYLPGNNLSPERYFEALKKMLTPEDIIQNGVKVSSMTNRDISQKPEFLMAAYPGTGVVYTMVVTAKTPTGVTTAAYFPKVTYSCDLQQRGGCTMYGAAWVGLCCVLGVVGVFLSILGHRFFKTGLFLCAFLGFCIIYNSVLSLYSTQNYIVLLSVTVILSVVSATLWVVMYEFLGVATISVLLSGLLAGYLFSSIVFYTPFGNLSYWNRPFNYAMAFTCGVLAIPVFILAYTKTLNILSCSFVGSYLIVLVPDMFLSSGMKYVVLTSIRHSTDVGYVNVLNTAPFTIKEIILTCVWFLLFLLGAFIQFYRDWGRQDFPSSRRRCGRRVEPENDRVPARYSVDPEEDSGEDPDERSPLLRHTVNGHHRDRVLIPPS</sequence>
<evidence type="ECO:0000256" key="4">
    <source>
        <dbReference type="ARBA" id="ARBA00023136"/>
    </source>
</evidence>
<feature type="transmembrane region" description="Helical" evidence="6">
    <location>
        <begin position="423"/>
        <end position="442"/>
    </location>
</feature>
<dbReference type="PANTHER" id="PTHR15937:SF3">
    <property type="entry name" value="TRANSMEMBRANE 7 SUPERFAMILY MEMBER 3"/>
    <property type="match status" value="1"/>
</dbReference>
<feature type="domain" description="TM7S3/TM198-like" evidence="8">
    <location>
        <begin position="289"/>
        <end position="494"/>
    </location>
</feature>
<feature type="transmembrane region" description="Helical" evidence="6">
    <location>
        <begin position="310"/>
        <end position="330"/>
    </location>
</feature>
<evidence type="ECO:0000256" key="3">
    <source>
        <dbReference type="ARBA" id="ARBA00022989"/>
    </source>
</evidence>
<feature type="chain" id="PRO_5042431986" description="TM7S3/TM198-like domain-containing protein" evidence="7">
    <location>
        <begin position="19"/>
        <end position="561"/>
    </location>
</feature>
<feature type="transmembrane region" description="Helical" evidence="6">
    <location>
        <begin position="280"/>
        <end position="303"/>
    </location>
</feature>
<dbReference type="GO" id="GO:0043069">
    <property type="term" value="P:negative regulation of programmed cell death"/>
    <property type="evidence" value="ECO:0007669"/>
    <property type="project" value="TreeGrafter"/>
</dbReference>
<dbReference type="EnsemblMetazoa" id="G4077.2">
    <property type="protein sequence ID" value="G4077.2:cds"/>
    <property type="gene ID" value="G4077"/>
</dbReference>
<feature type="compositionally biased region" description="Acidic residues" evidence="5">
    <location>
        <begin position="528"/>
        <end position="538"/>
    </location>
</feature>
<evidence type="ECO:0000313" key="9">
    <source>
        <dbReference type="EnsemblMetazoa" id="G4077.2:cds"/>
    </source>
</evidence>
<feature type="region of interest" description="Disordered" evidence="5">
    <location>
        <begin position="514"/>
        <end position="561"/>
    </location>
</feature>
<keyword evidence="4 6" id="KW-0472">Membrane</keyword>
<dbReference type="OrthoDB" id="5967337at2759"/>
<dbReference type="AlphaFoldDB" id="A0A8W8N061"/>
<keyword evidence="2 6" id="KW-0812">Transmembrane</keyword>
<keyword evidence="10" id="KW-1185">Reference proteome</keyword>
<keyword evidence="7" id="KW-0732">Signal</keyword>
<feature type="transmembrane region" description="Helical" evidence="6">
    <location>
        <begin position="476"/>
        <end position="495"/>
    </location>
</feature>
<feature type="transmembrane region" description="Helical" evidence="6">
    <location>
        <begin position="397"/>
        <end position="416"/>
    </location>
</feature>
<dbReference type="PANTHER" id="PTHR15937">
    <property type="entry name" value="TRANSMEMBRANE 7 SUPERFAMILY MEMBER 3"/>
    <property type="match status" value="1"/>
</dbReference>
<dbReference type="EnsemblMetazoa" id="G4077.3">
    <property type="protein sequence ID" value="G4077.3:cds"/>
    <property type="gene ID" value="G4077"/>
</dbReference>
<evidence type="ECO:0000256" key="5">
    <source>
        <dbReference type="SAM" id="MobiDB-lite"/>
    </source>
</evidence>
<feature type="transmembrane region" description="Helical" evidence="6">
    <location>
        <begin position="336"/>
        <end position="355"/>
    </location>
</feature>
<dbReference type="Pfam" id="PF25992">
    <property type="entry name" value="Ig_TM7SF3_N"/>
    <property type="match status" value="1"/>
</dbReference>
<evidence type="ECO:0000313" key="10">
    <source>
        <dbReference type="Proteomes" id="UP000005408"/>
    </source>
</evidence>
<dbReference type="InterPro" id="IPR042502">
    <property type="entry name" value="TM7SF3"/>
</dbReference>
<proteinExistence type="predicted"/>
<dbReference type="Pfam" id="PF13886">
    <property type="entry name" value="TM7S3_TM198"/>
    <property type="match status" value="1"/>
</dbReference>
<protein>
    <recommendedName>
        <fullName evidence="8">TM7S3/TM198-like domain-containing protein</fullName>
    </recommendedName>
</protein>
<name>A0A8W8N061_MAGGI</name>
<reference evidence="9" key="1">
    <citation type="submission" date="2022-08" db="UniProtKB">
        <authorList>
            <consortium name="EnsemblMetazoa"/>
        </authorList>
    </citation>
    <scope>IDENTIFICATION</scope>
    <source>
        <strain evidence="9">05x7-T-G4-1.051#20</strain>
    </source>
</reference>
<keyword evidence="3 6" id="KW-1133">Transmembrane helix</keyword>
<evidence type="ECO:0000256" key="1">
    <source>
        <dbReference type="ARBA" id="ARBA00004141"/>
    </source>
</evidence>
<comment type="subcellular location">
    <subcellularLocation>
        <location evidence="1">Membrane</location>
        <topology evidence="1">Multi-pass membrane protein</topology>
    </subcellularLocation>
</comment>
<dbReference type="InterPro" id="IPR025256">
    <property type="entry name" value="TM7S3/TM198-like_dom"/>
</dbReference>
<accession>A0A8W8N061</accession>
<dbReference type="GO" id="GO:0005886">
    <property type="term" value="C:plasma membrane"/>
    <property type="evidence" value="ECO:0007669"/>
    <property type="project" value="TreeGrafter"/>
</dbReference>
<evidence type="ECO:0000256" key="7">
    <source>
        <dbReference type="SAM" id="SignalP"/>
    </source>
</evidence>
<evidence type="ECO:0000256" key="6">
    <source>
        <dbReference type="SAM" id="Phobius"/>
    </source>
</evidence>
<dbReference type="Proteomes" id="UP000005408">
    <property type="component" value="Unassembled WGS sequence"/>
</dbReference>
<organism evidence="9 10">
    <name type="scientific">Magallana gigas</name>
    <name type="common">Pacific oyster</name>
    <name type="synonym">Crassostrea gigas</name>
    <dbReference type="NCBI Taxonomy" id="29159"/>
    <lineage>
        <taxon>Eukaryota</taxon>
        <taxon>Metazoa</taxon>
        <taxon>Spiralia</taxon>
        <taxon>Lophotrochozoa</taxon>
        <taxon>Mollusca</taxon>
        <taxon>Bivalvia</taxon>
        <taxon>Autobranchia</taxon>
        <taxon>Pteriomorphia</taxon>
        <taxon>Ostreida</taxon>
        <taxon>Ostreoidea</taxon>
        <taxon>Ostreidae</taxon>
        <taxon>Magallana</taxon>
    </lineage>
</organism>